<protein>
    <recommendedName>
        <fullName evidence="2">Leucine-rich repeat domain-containing protein</fullName>
    </recommendedName>
</protein>
<feature type="domain" description="Leucine-rich repeat" evidence="2">
    <location>
        <begin position="116"/>
        <end position="411"/>
    </location>
</feature>
<reference evidence="3 4" key="1">
    <citation type="submission" date="2024-02" db="EMBL/GenBank/DDBJ databases">
        <title>De novo assembly and annotation of 12 fungi associated with fruit tree decline syndrome in Ontario, Canada.</title>
        <authorList>
            <person name="Sulman M."/>
            <person name="Ellouze W."/>
            <person name="Ilyukhin E."/>
        </authorList>
    </citation>
    <scope>NUCLEOTIDE SEQUENCE [LARGE SCALE GENOMIC DNA]</scope>
    <source>
        <strain evidence="3 4">FDS-637</strain>
    </source>
</reference>
<feature type="region of interest" description="Disordered" evidence="1">
    <location>
        <begin position="1"/>
        <end position="34"/>
    </location>
</feature>
<comment type="caution">
    <text evidence="3">The sequence shown here is derived from an EMBL/GenBank/DDBJ whole genome shotgun (WGS) entry which is preliminary data.</text>
</comment>
<evidence type="ECO:0000313" key="3">
    <source>
        <dbReference type="EMBL" id="KAL0264433.1"/>
    </source>
</evidence>
<dbReference type="Gene3D" id="3.80.10.10">
    <property type="entry name" value="Ribonuclease Inhibitor"/>
    <property type="match status" value="1"/>
</dbReference>
<dbReference type="EMBL" id="JAJVCZ030000001">
    <property type="protein sequence ID" value="KAL0264433.1"/>
    <property type="molecule type" value="Genomic_DNA"/>
</dbReference>
<dbReference type="InterPro" id="IPR032675">
    <property type="entry name" value="LRR_dom_sf"/>
</dbReference>
<dbReference type="Pfam" id="PF24969">
    <property type="entry name" value="LRR_15"/>
    <property type="match status" value="1"/>
</dbReference>
<dbReference type="InterPro" id="IPR056867">
    <property type="entry name" value="LRR_15"/>
</dbReference>
<dbReference type="Proteomes" id="UP001430584">
    <property type="component" value="Unassembled WGS sequence"/>
</dbReference>
<keyword evidence="4" id="KW-1185">Reference proteome</keyword>
<dbReference type="GeneID" id="92004468"/>
<evidence type="ECO:0000313" key="4">
    <source>
        <dbReference type="Proteomes" id="UP001430584"/>
    </source>
</evidence>
<dbReference type="RefSeq" id="XP_066637173.1">
    <property type="nucleotide sequence ID" value="XM_066771894.1"/>
</dbReference>
<feature type="compositionally biased region" description="Polar residues" evidence="1">
    <location>
        <begin position="1"/>
        <end position="10"/>
    </location>
</feature>
<name>A0ABR3CX45_9PEZI</name>
<dbReference type="SUPFAM" id="SSF52047">
    <property type="entry name" value="RNI-like"/>
    <property type="match status" value="1"/>
</dbReference>
<organism evidence="3 4">
    <name type="scientific">Diplodia seriata</name>
    <dbReference type="NCBI Taxonomy" id="420778"/>
    <lineage>
        <taxon>Eukaryota</taxon>
        <taxon>Fungi</taxon>
        <taxon>Dikarya</taxon>
        <taxon>Ascomycota</taxon>
        <taxon>Pezizomycotina</taxon>
        <taxon>Dothideomycetes</taxon>
        <taxon>Dothideomycetes incertae sedis</taxon>
        <taxon>Botryosphaeriales</taxon>
        <taxon>Botryosphaeriaceae</taxon>
        <taxon>Diplodia</taxon>
    </lineage>
</organism>
<evidence type="ECO:0000256" key="1">
    <source>
        <dbReference type="SAM" id="MobiDB-lite"/>
    </source>
</evidence>
<proteinExistence type="predicted"/>
<accession>A0ABR3CX45</accession>
<sequence>MAPVTRSKTATGHRATKRRRLDDDPPSEPPAKLTTTINDLPEELLERIAAYLNIVPKKHWCQPALAESCEKPPRKQWRPRHLHPLSLVSKKFSRIATPLLYSTFVNDQQPTALYQFLHTIIHNPHLATHVRSVVIGAFDEEELAGQYLDDVSEADYYRFEAARPAIIKCAKKVDFGTRKDSRKTWLQQLEARKFEADVSFLLTQTPNLEVLDLETFAFGLQDLYACTFNLISLAVPHGNKNGIQGLFAHLRHVVLSDQSEPDNFEPHAFPEILHFPSLRKLELRFIMDRADSFSNLEKRSSNAETLLFEEVMADPWLASDLLDACRKLKHLVYMFGSGFPFGSGIIDGENGDVTYFDDRCSAALAHKDTLETLVLQTKFSDEGLDPIAAIGSLKDLQHLRHLTISGVLLFDNLALDGPAPTPGSARELLERGISPCEHFFPQSLQILEIEVYSVPARRAPLVLFLFASIKEGRKHGLLPDLRQLKVVTRPEETGDYWDDILIEAGNSIGLEGFSLTSLWRT</sequence>
<gene>
    <name evidence="3" type="ORF">SLS55_000383</name>
</gene>
<evidence type="ECO:0000259" key="2">
    <source>
        <dbReference type="Pfam" id="PF24969"/>
    </source>
</evidence>